<dbReference type="SUPFAM" id="SSF56719">
    <property type="entry name" value="Type II DNA topoisomerase"/>
    <property type="match status" value="1"/>
</dbReference>
<accession>A0A2S4ZWU7</accession>
<feature type="domain" description="Topo IIA-type catalytic" evidence="12">
    <location>
        <begin position="40"/>
        <end position="504"/>
    </location>
</feature>
<evidence type="ECO:0000313" key="14">
    <source>
        <dbReference type="Proteomes" id="UP000236893"/>
    </source>
</evidence>
<dbReference type="Gene3D" id="3.90.199.10">
    <property type="entry name" value="Topoisomerase II, domain 5"/>
    <property type="match status" value="1"/>
</dbReference>
<dbReference type="GO" id="GO:0006265">
    <property type="term" value="P:DNA topological change"/>
    <property type="evidence" value="ECO:0007669"/>
    <property type="project" value="UniProtKB-UniRule"/>
</dbReference>
<dbReference type="SMART" id="SM00434">
    <property type="entry name" value="TOP4c"/>
    <property type="match status" value="1"/>
</dbReference>
<dbReference type="InterPro" id="IPR002205">
    <property type="entry name" value="Topo_IIA_dom_A"/>
</dbReference>
<organism evidence="13 14">
    <name type="scientific">Solitalea longa</name>
    <dbReference type="NCBI Taxonomy" id="2079460"/>
    <lineage>
        <taxon>Bacteria</taxon>
        <taxon>Pseudomonadati</taxon>
        <taxon>Bacteroidota</taxon>
        <taxon>Sphingobacteriia</taxon>
        <taxon>Sphingobacteriales</taxon>
        <taxon>Sphingobacteriaceae</taxon>
        <taxon>Solitalea</taxon>
    </lineage>
</organism>
<feature type="compositionally biased region" description="Acidic residues" evidence="11">
    <location>
        <begin position="820"/>
        <end position="829"/>
    </location>
</feature>
<protein>
    <recommendedName>
        <fullName evidence="9">DNA gyrase subunit A</fullName>
        <ecNumber evidence="9">5.6.2.2</ecNumber>
    </recommendedName>
</protein>
<dbReference type="Gene3D" id="1.10.268.10">
    <property type="entry name" value="Topoisomerase, domain 3"/>
    <property type="match status" value="1"/>
</dbReference>
<dbReference type="RefSeq" id="WP_103790553.1">
    <property type="nucleotide sequence ID" value="NZ_PQVF01000017.1"/>
</dbReference>
<dbReference type="FunFam" id="3.90.199.10:FF:000001">
    <property type="entry name" value="DNA gyrase subunit A"/>
    <property type="match status" value="1"/>
</dbReference>
<comment type="subcellular location">
    <subcellularLocation>
        <location evidence="9">Cytoplasm</location>
    </subcellularLocation>
</comment>
<dbReference type="Pfam" id="PF03989">
    <property type="entry name" value="DNA_gyraseA_C"/>
    <property type="match status" value="6"/>
</dbReference>
<comment type="function">
    <text evidence="9">A type II topoisomerase that negatively supercoils closed circular double-stranded (ds) DNA in an ATP-dependent manner to modulate DNA topology and maintain chromosomes in an underwound state. Negative supercoiling favors strand separation, and DNA replication, transcription, recombination and repair, all of which involve strand separation. Also able to catalyze the interconversion of other topological isomers of dsDNA rings, including catenanes and knotted rings. Type II topoisomerases break and join 2 DNA strands simultaneously in an ATP-dependent manner.</text>
</comment>
<evidence type="ECO:0000256" key="9">
    <source>
        <dbReference type="HAMAP-Rule" id="MF_01897"/>
    </source>
</evidence>
<evidence type="ECO:0000256" key="10">
    <source>
        <dbReference type="PROSITE-ProRule" id="PRU01384"/>
    </source>
</evidence>
<dbReference type="HAMAP" id="MF_01897">
    <property type="entry name" value="GyrA"/>
    <property type="match status" value="1"/>
</dbReference>
<dbReference type="InterPro" id="IPR050220">
    <property type="entry name" value="Type_II_DNA_Topoisomerases"/>
</dbReference>
<dbReference type="PANTHER" id="PTHR43493:SF5">
    <property type="entry name" value="DNA GYRASE SUBUNIT A, CHLOROPLASTIC_MITOCHONDRIAL"/>
    <property type="match status" value="1"/>
</dbReference>
<dbReference type="GO" id="GO:0009330">
    <property type="term" value="C:DNA topoisomerase type II (double strand cut, ATP-hydrolyzing) complex"/>
    <property type="evidence" value="ECO:0007669"/>
    <property type="project" value="TreeGrafter"/>
</dbReference>
<feature type="short sequence motif" description="GyrA-box" evidence="9">
    <location>
        <begin position="531"/>
        <end position="537"/>
    </location>
</feature>
<dbReference type="FunFam" id="1.10.268.10:FF:000001">
    <property type="entry name" value="DNA gyrase subunit A"/>
    <property type="match status" value="1"/>
</dbReference>
<keyword evidence="9" id="KW-0963">Cytoplasm</keyword>
<keyword evidence="7 9" id="KW-0413">Isomerase</keyword>
<comment type="caution">
    <text evidence="13">The sequence shown here is derived from an EMBL/GenBank/DDBJ whole genome shotgun (WGS) entry which is preliminary data.</text>
</comment>
<evidence type="ECO:0000256" key="11">
    <source>
        <dbReference type="SAM" id="MobiDB-lite"/>
    </source>
</evidence>
<dbReference type="NCBIfam" id="NF004043">
    <property type="entry name" value="PRK05560.1"/>
    <property type="match status" value="1"/>
</dbReference>
<dbReference type="InterPro" id="IPR006691">
    <property type="entry name" value="GyrA/parC_rep"/>
</dbReference>
<dbReference type="EMBL" id="PQVF01000017">
    <property type="protein sequence ID" value="POY34844.1"/>
    <property type="molecule type" value="Genomic_DNA"/>
</dbReference>
<evidence type="ECO:0000256" key="1">
    <source>
        <dbReference type="ARBA" id="ARBA00000185"/>
    </source>
</evidence>
<dbReference type="GO" id="GO:0005694">
    <property type="term" value="C:chromosome"/>
    <property type="evidence" value="ECO:0007669"/>
    <property type="project" value="InterPro"/>
</dbReference>
<proteinExistence type="inferred from homology"/>
<evidence type="ECO:0000256" key="8">
    <source>
        <dbReference type="ARBA" id="ARBA00063644"/>
    </source>
</evidence>
<dbReference type="InterPro" id="IPR035516">
    <property type="entry name" value="Gyrase/topoIV_suA_C"/>
</dbReference>
<comment type="subunit">
    <text evidence="9">Heterotetramer, composed of two GyrA and two GyrB chains. In the heterotetramer, GyrA contains the active site tyrosine that forms a transient covalent intermediate with DNA, while GyrB binds cofactors and catalyzes ATP hydrolysis.</text>
</comment>
<evidence type="ECO:0000256" key="4">
    <source>
        <dbReference type="ARBA" id="ARBA00022840"/>
    </source>
</evidence>
<dbReference type="Gene3D" id="2.120.10.90">
    <property type="entry name" value="DNA gyrase/topoisomerase IV, subunit A, C-terminal"/>
    <property type="match status" value="1"/>
</dbReference>
<comment type="catalytic activity">
    <reaction evidence="1 9 10">
        <text>ATP-dependent breakage, passage and rejoining of double-stranded DNA.</text>
        <dbReference type="EC" id="5.6.2.2"/>
    </reaction>
</comment>
<evidence type="ECO:0000256" key="6">
    <source>
        <dbReference type="ARBA" id="ARBA00023125"/>
    </source>
</evidence>
<evidence type="ECO:0000256" key="2">
    <source>
        <dbReference type="ARBA" id="ARBA00008263"/>
    </source>
</evidence>
<dbReference type="AlphaFoldDB" id="A0A2S4ZWU7"/>
<name>A0A2S4ZWU7_9SPHI</name>
<dbReference type="GO" id="GO:0003677">
    <property type="term" value="F:DNA binding"/>
    <property type="evidence" value="ECO:0007669"/>
    <property type="project" value="UniProtKB-UniRule"/>
</dbReference>
<keyword evidence="6 9" id="KW-0238">DNA-binding</keyword>
<dbReference type="Proteomes" id="UP000236893">
    <property type="component" value="Unassembled WGS sequence"/>
</dbReference>
<dbReference type="EC" id="5.6.2.2" evidence="9"/>
<keyword evidence="3 9" id="KW-0547">Nucleotide-binding</keyword>
<evidence type="ECO:0000313" key="13">
    <source>
        <dbReference type="EMBL" id="POY34844.1"/>
    </source>
</evidence>
<dbReference type="FunFam" id="3.30.1360.40:FF:000002">
    <property type="entry name" value="DNA gyrase subunit A"/>
    <property type="match status" value="1"/>
</dbReference>
<dbReference type="NCBIfam" id="NF004044">
    <property type="entry name" value="PRK05561.1"/>
    <property type="match status" value="1"/>
</dbReference>
<dbReference type="FunFam" id="2.120.10.90:FF:000005">
    <property type="entry name" value="DNA topoisomerase 4 subunit A"/>
    <property type="match status" value="1"/>
</dbReference>
<dbReference type="Pfam" id="PF00521">
    <property type="entry name" value="DNA_topoisoIV"/>
    <property type="match status" value="1"/>
</dbReference>
<keyword evidence="4 9" id="KW-0067">ATP-binding</keyword>
<sequence>MAEENNDQTNGSKIIPINIEEEMKAAYIDYSMSVIVSRALPDVRDGLKPVHRRVLFGMLELGVGSSKPYKKSARIVGEVLGKYHPHGDSSVYDTMVRMAQDWSLRYPFVDGQGNFGSIDGDNPAAMRYTEARLRKIAEEMLADINKDTIDFQLNFDDSLEEPTVLPAKIPNLLVNGASGIAVGMATNMAPHNLSEVIDATVAYIDNRDITIDELMKYIKGPDFPTGATIYGFEGIRDACTTGRGRVVMRANAEIETLDNGRERIIVNAIPYQINKSAMIERTAELINEKKIEGISEIRDESDREGMRVVYEVKREANANIVLNNLYKYTALQTSFSINNIALVKGRPMLLNIKDMIHYFVEHRHEVIVRRTKFELSEAEKRAHILEGLLIALDHLDEVIALIRSSPTPEDARLGLMEKFGLSDIQARAILDMTLRRLTGLERDKIKDEYAELMATIERLKAILADEGLRMNIIKDELAEIKDKYGDERKTQIVHAEGEIDIESLIENEEVVITISHAGYIKRTKATEYRKQGRGGRGSMGGSTRDEDFIEHILIAQTHNYMLFFTEKGRCFWLKVYGIPEGSRTSKGRAIQNLLQIDKDDKVKAFITVKTLNDPAYLESNFIMMCTKQGTIKKTTLEAYSRPRVTGINAISINEGDMLLEARLTTGSSEILMALKSGRAIRFNESTVRPMGRTAAGVRGVTLSGINDEVVGMIAVDDSETNILVVSEKGYGKRSDIDEYRVTNRGGKGVKTINVTEKTGQLIAIKDVKETDDLMIINKSGITIRIGVDELRVMGRATQGVRLIKLGEDDEIASVAKIEDAGEDTDEMDGSQEATGNESEASSENE</sequence>
<dbReference type="OrthoDB" id="9806486at2"/>
<dbReference type="GO" id="GO:0034335">
    <property type="term" value="F:DNA negative supercoiling activity"/>
    <property type="evidence" value="ECO:0007669"/>
    <property type="project" value="UniProtKB-ARBA"/>
</dbReference>
<feature type="region of interest" description="Disordered" evidence="11">
    <location>
        <begin position="815"/>
        <end position="845"/>
    </location>
</feature>
<evidence type="ECO:0000256" key="5">
    <source>
        <dbReference type="ARBA" id="ARBA00023029"/>
    </source>
</evidence>
<comment type="similarity">
    <text evidence="2 9">Belongs to the type II topoisomerase GyrA/ParC subunit family.</text>
</comment>
<comment type="subunit">
    <text evidence="8">Heterotetramer composed of ParC and ParE.</text>
</comment>
<comment type="miscellaneous">
    <text evidence="9">Few gyrases are as efficient as E.coli at forming negative supercoils. Not all organisms have 2 type II topoisomerases; in organisms with a single type II topoisomerase this enzyme also has to decatenate newly replicated chromosomes.</text>
</comment>
<dbReference type="PROSITE" id="PS52040">
    <property type="entry name" value="TOPO_IIA"/>
    <property type="match status" value="1"/>
</dbReference>
<dbReference type="GO" id="GO:0005737">
    <property type="term" value="C:cytoplasm"/>
    <property type="evidence" value="ECO:0007669"/>
    <property type="project" value="UniProtKB-SubCell"/>
</dbReference>
<dbReference type="NCBIfam" id="TIGR01063">
    <property type="entry name" value="gyrA"/>
    <property type="match status" value="1"/>
</dbReference>
<keyword evidence="14" id="KW-1185">Reference proteome</keyword>
<dbReference type="InterPro" id="IPR013760">
    <property type="entry name" value="Topo_IIA-like_dom_sf"/>
</dbReference>
<dbReference type="PANTHER" id="PTHR43493">
    <property type="entry name" value="DNA GYRASE/TOPOISOMERASE SUBUNIT A"/>
    <property type="match status" value="1"/>
</dbReference>
<dbReference type="InterPro" id="IPR005743">
    <property type="entry name" value="GyrA"/>
</dbReference>
<dbReference type="GO" id="GO:0005524">
    <property type="term" value="F:ATP binding"/>
    <property type="evidence" value="ECO:0007669"/>
    <property type="project" value="UniProtKB-UniRule"/>
</dbReference>
<feature type="active site" description="O-(5'-phospho-DNA)-tyrosine intermediate" evidence="9 10">
    <location>
        <position position="128"/>
    </location>
</feature>
<reference evidence="13 14" key="1">
    <citation type="submission" date="2018-01" db="EMBL/GenBank/DDBJ databases">
        <authorList>
            <person name="Gaut B.S."/>
            <person name="Morton B.R."/>
            <person name="Clegg M.T."/>
            <person name="Duvall M.R."/>
        </authorList>
    </citation>
    <scope>NUCLEOTIDE SEQUENCE [LARGE SCALE GENOMIC DNA]</scope>
    <source>
        <strain evidence="13 14">HR-AV</strain>
    </source>
</reference>
<keyword evidence="5 9" id="KW-0799">Topoisomerase</keyword>
<dbReference type="Gene3D" id="3.30.1360.40">
    <property type="match status" value="1"/>
</dbReference>
<dbReference type="SUPFAM" id="SSF101904">
    <property type="entry name" value="GyrA/ParC C-terminal domain-like"/>
    <property type="match status" value="1"/>
</dbReference>
<evidence type="ECO:0000256" key="3">
    <source>
        <dbReference type="ARBA" id="ARBA00022741"/>
    </source>
</evidence>
<evidence type="ECO:0000256" key="7">
    <source>
        <dbReference type="ARBA" id="ARBA00023235"/>
    </source>
</evidence>
<dbReference type="InterPro" id="IPR013757">
    <property type="entry name" value="Topo_IIA_A_a_sf"/>
</dbReference>
<gene>
    <name evidence="9" type="primary">gyrA</name>
    <name evidence="13" type="ORF">C3K47_17985</name>
</gene>
<dbReference type="GO" id="GO:0006261">
    <property type="term" value="P:DNA-templated DNA replication"/>
    <property type="evidence" value="ECO:0007669"/>
    <property type="project" value="UniProtKB-UniRule"/>
</dbReference>
<dbReference type="InterPro" id="IPR013758">
    <property type="entry name" value="Topo_IIA_A/C_ab"/>
</dbReference>
<evidence type="ECO:0000259" key="12">
    <source>
        <dbReference type="PROSITE" id="PS52040"/>
    </source>
</evidence>
<dbReference type="CDD" id="cd00187">
    <property type="entry name" value="TOP4c"/>
    <property type="match status" value="1"/>
</dbReference>